<evidence type="ECO:0000256" key="2">
    <source>
        <dbReference type="ARBA" id="ARBA00022692"/>
    </source>
</evidence>
<evidence type="ECO:0000313" key="8">
    <source>
        <dbReference type="EMBL" id="KAG0667736.1"/>
    </source>
</evidence>
<dbReference type="Pfam" id="PF20520">
    <property type="entry name" value="Ac45-VOA1_TM"/>
    <property type="match status" value="1"/>
</dbReference>
<keyword evidence="3 5" id="KW-1133">Transmembrane helix</keyword>
<protein>
    <recommendedName>
        <fullName evidence="7">V-type proton ATPase subunit S1/VOA1 transmembrane domain-containing protein</fullName>
    </recommendedName>
</protein>
<evidence type="ECO:0000256" key="5">
    <source>
        <dbReference type="SAM" id="Phobius"/>
    </source>
</evidence>
<evidence type="ECO:0000313" key="9">
    <source>
        <dbReference type="Proteomes" id="UP000750334"/>
    </source>
</evidence>
<dbReference type="AlphaFoldDB" id="A0A9P7BAF0"/>
<name>A0A9P7BAF0_MAUEX</name>
<comment type="caution">
    <text evidence="8">The sequence shown here is derived from an EMBL/GenBank/DDBJ whole genome shotgun (WGS) entry which is preliminary data.</text>
</comment>
<gene>
    <name evidence="8" type="ORF">C6P45_005412</name>
</gene>
<accession>A0A9P7BAF0</accession>
<evidence type="ECO:0000256" key="1">
    <source>
        <dbReference type="ARBA" id="ARBA00004167"/>
    </source>
</evidence>
<reference evidence="8 9" key="1">
    <citation type="submission" date="2020-11" db="EMBL/GenBank/DDBJ databases">
        <title>Kefir isolates.</title>
        <authorList>
            <person name="Marcisauskas S."/>
            <person name="Kim Y."/>
            <person name="Blasche S."/>
        </authorList>
    </citation>
    <scope>NUCLEOTIDE SEQUENCE [LARGE SCALE GENOMIC DNA]</scope>
    <source>
        <strain evidence="8 9">OG2</strain>
    </source>
</reference>
<comment type="subcellular location">
    <subcellularLocation>
        <location evidence="1">Membrane</location>
        <topology evidence="1">Single-pass membrane protein</topology>
    </subcellularLocation>
</comment>
<feature type="domain" description="V-type proton ATPase subunit S1/VOA1 transmembrane" evidence="7">
    <location>
        <begin position="217"/>
        <end position="255"/>
    </location>
</feature>
<dbReference type="EMBL" id="PUHR01000094">
    <property type="protein sequence ID" value="KAG0667736.1"/>
    <property type="molecule type" value="Genomic_DNA"/>
</dbReference>
<evidence type="ECO:0000256" key="3">
    <source>
        <dbReference type="ARBA" id="ARBA00022989"/>
    </source>
</evidence>
<keyword evidence="6" id="KW-0732">Signal</keyword>
<organism evidence="8 9">
    <name type="scientific">Maudiozyma exigua</name>
    <name type="common">Yeast</name>
    <name type="synonym">Kazachstania exigua</name>
    <dbReference type="NCBI Taxonomy" id="34358"/>
    <lineage>
        <taxon>Eukaryota</taxon>
        <taxon>Fungi</taxon>
        <taxon>Dikarya</taxon>
        <taxon>Ascomycota</taxon>
        <taxon>Saccharomycotina</taxon>
        <taxon>Saccharomycetes</taxon>
        <taxon>Saccharomycetales</taxon>
        <taxon>Saccharomycetaceae</taxon>
        <taxon>Maudiozyma</taxon>
    </lineage>
</organism>
<feature type="signal peptide" evidence="6">
    <location>
        <begin position="1"/>
        <end position="18"/>
    </location>
</feature>
<feature type="chain" id="PRO_5040342767" description="V-type proton ATPase subunit S1/VOA1 transmembrane domain-containing protein" evidence="6">
    <location>
        <begin position="19"/>
        <end position="264"/>
    </location>
</feature>
<sequence length="264" mass="30115">MKLLSLFAFICQVVYVAASTSYVSLRNQDIVDARVSSAEDIIEKATLQEPVVILQFNKAKILETLANDDYNFPFLNNFFKHGVTNVLTDESKLPNKTDDDEETFVYKMNGLDFDPIDILKEANVEKRRAIWFKFEDKDYDIRDLDQYVESIIIFVEEYLNVHTDIILNSADTMTLEEFDVDVEYQTATYNSNEKPHSTKAAKTSATNGKNDDILSETWTEGLLMCLLVSFLLLVILLVALSWISSLDISYGALEKSTNPLKKNE</sequence>
<dbReference type="InterPro" id="IPR046756">
    <property type="entry name" value="VAS1/VOA1_TM"/>
</dbReference>
<evidence type="ECO:0000259" key="7">
    <source>
        <dbReference type="Pfam" id="PF20520"/>
    </source>
</evidence>
<keyword evidence="9" id="KW-1185">Reference proteome</keyword>
<dbReference type="OrthoDB" id="9985059at2759"/>
<evidence type="ECO:0000256" key="6">
    <source>
        <dbReference type="SAM" id="SignalP"/>
    </source>
</evidence>
<keyword evidence="2 5" id="KW-0812">Transmembrane</keyword>
<dbReference type="GO" id="GO:0016020">
    <property type="term" value="C:membrane"/>
    <property type="evidence" value="ECO:0007669"/>
    <property type="project" value="UniProtKB-SubCell"/>
</dbReference>
<proteinExistence type="predicted"/>
<evidence type="ECO:0000256" key="4">
    <source>
        <dbReference type="ARBA" id="ARBA00023136"/>
    </source>
</evidence>
<dbReference type="Proteomes" id="UP000750334">
    <property type="component" value="Unassembled WGS sequence"/>
</dbReference>
<keyword evidence="4 5" id="KW-0472">Membrane</keyword>
<feature type="transmembrane region" description="Helical" evidence="5">
    <location>
        <begin position="221"/>
        <end position="243"/>
    </location>
</feature>